<dbReference type="Gene3D" id="3.40.50.1370">
    <property type="entry name" value="Aspartate/ornithine carbamoyltransferase"/>
    <property type="match status" value="2"/>
</dbReference>
<feature type="binding site" evidence="6">
    <location>
        <begin position="236"/>
        <end position="237"/>
    </location>
    <ligand>
        <name>L-ornithine</name>
        <dbReference type="ChEBI" id="CHEBI:46911"/>
    </ligand>
</feature>
<feature type="domain" description="Aspartate/ornithine carbamoyltransferase Asp/Orn-binding" evidence="7">
    <location>
        <begin position="157"/>
        <end position="329"/>
    </location>
</feature>
<dbReference type="InterPro" id="IPR006131">
    <property type="entry name" value="Asp_carbamoyltransf_Asp/Orn-bd"/>
</dbReference>
<dbReference type="PANTHER" id="PTHR45753">
    <property type="entry name" value="ORNITHINE CARBAMOYLTRANSFERASE, MITOCHONDRIAL"/>
    <property type="match status" value="1"/>
</dbReference>
<dbReference type="PRINTS" id="PR00100">
    <property type="entry name" value="AOTCASE"/>
</dbReference>
<feature type="binding site" evidence="6">
    <location>
        <position position="319"/>
    </location>
    <ligand>
        <name>carbamoyl phosphate</name>
        <dbReference type="ChEBI" id="CHEBI:58228"/>
    </ligand>
</feature>
<comment type="subcellular location">
    <subcellularLocation>
        <location evidence="6">Cytoplasm</location>
    </subcellularLocation>
</comment>
<comment type="caution">
    <text evidence="6">Lacks conserved residue(s) required for the propagation of feature annotation.</text>
</comment>
<evidence type="ECO:0000256" key="2">
    <source>
        <dbReference type="ARBA" id="ARBA00007805"/>
    </source>
</evidence>
<dbReference type="Proteomes" id="UP001589707">
    <property type="component" value="Unassembled WGS sequence"/>
</dbReference>
<evidence type="ECO:0000256" key="6">
    <source>
        <dbReference type="HAMAP-Rule" id="MF_01109"/>
    </source>
</evidence>
<dbReference type="InterPro" id="IPR002292">
    <property type="entry name" value="Orn/put_carbamltrans"/>
</dbReference>
<evidence type="ECO:0000259" key="8">
    <source>
        <dbReference type="Pfam" id="PF02729"/>
    </source>
</evidence>
<dbReference type="InterPro" id="IPR024904">
    <property type="entry name" value="OTCase_ArgI"/>
</dbReference>
<dbReference type="InterPro" id="IPR006130">
    <property type="entry name" value="Asp/Orn_carbamoylTrfase"/>
</dbReference>
<evidence type="ECO:0000256" key="5">
    <source>
        <dbReference type="ARBA" id="ARBA00048772"/>
    </source>
</evidence>
<dbReference type="NCBIfam" id="TIGR00658">
    <property type="entry name" value="orni_carb_tr"/>
    <property type="match status" value="1"/>
</dbReference>
<comment type="similarity">
    <text evidence="2 6">Belongs to the aspartate/ornithine carbamoyltransferase superfamily. OTCase family.</text>
</comment>
<dbReference type="RefSeq" id="WP_376841542.1">
    <property type="nucleotide sequence ID" value="NZ_JBHMAU010000123.1"/>
</dbReference>
<organism evidence="9 10">
    <name type="scientific">Brevibacterium otitidis</name>
    <dbReference type="NCBI Taxonomy" id="53364"/>
    <lineage>
        <taxon>Bacteria</taxon>
        <taxon>Bacillati</taxon>
        <taxon>Actinomycetota</taxon>
        <taxon>Actinomycetes</taxon>
        <taxon>Micrococcales</taxon>
        <taxon>Brevibacteriaceae</taxon>
        <taxon>Brevibacterium</taxon>
    </lineage>
</organism>
<feature type="binding site" evidence="6">
    <location>
        <position position="168"/>
    </location>
    <ligand>
        <name>L-ornithine</name>
        <dbReference type="ChEBI" id="CHEBI:46911"/>
    </ligand>
</feature>
<feature type="domain" description="Aspartate/ornithine carbamoyltransferase carbamoyl-P binding" evidence="8">
    <location>
        <begin position="8"/>
        <end position="148"/>
    </location>
</feature>
<comment type="catalytic activity">
    <reaction evidence="5 6">
        <text>carbamoyl phosphate + L-ornithine = L-citrulline + phosphate + H(+)</text>
        <dbReference type="Rhea" id="RHEA:19513"/>
        <dbReference type="ChEBI" id="CHEBI:15378"/>
        <dbReference type="ChEBI" id="CHEBI:43474"/>
        <dbReference type="ChEBI" id="CHEBI:46911"/>
        <dbReference type="ChEBI" id="CHEBI:57743"/>
        <dbReference type="ChEBI" id="CHEBI:58228"/>
        <dbReference type="EC" id="2.1.3.3"/>
    </reaction>
</comment>
<dbReference type="EMBL" id="JBHMAU010000123">
    <property type="protein sequence ID" value="MFB9777566.1"/>
    <property type="molecule type" value="Genomic_DNA"/>
</dbReference>
<protein>
    <recommendedName>
        <fullName evidence="3 6">Ornithine carbamoyltransferase</fullName>
        <shortName evidence="6">OTCase</shortName>
        <ecNumber evidence="3 6">2.1.3.3</ecNumber>
    </recommendedName>
</protein>
<accession>A0ABV5X522</accession>
<reference evidence="9 10" key="1">
    <citation type="submission" date="2024-09" db="EMBL/GenBank/DDBJ databases">
        <authorList>
            <person name="Sun Q."/>
            <person name="Mori K."/>
        </authorList>
    </citation>
    <scope>NUCLEOTIDE SEQUENCE [LARGE SCALE GENOMIC DNA]</scope>
    <source>
        <strain evidence="9 10">JCM 11683</strain>
    </source>
</reference>
<keyword evidence="4 6" id="KW-0808">Transferase</keyword>
<dbReference type="EC" id="2.1.3.3" evidence="3 6"/>
<dbReference type="SUPFAM" id="SSF53671">
    <property type="entry name" value="Aspartate/ornithine carbamoyltransferase"/>
    <property type="match status" value="1"/>
</dbReference>
<keyword evidence="10" id="KW-1185">Reference proteome</keyword>
<feature type="binding site" evidence="6">
    <location>
        <position position="108"/>
    </location>
    <ligand>
        <name>carbamoyl phosphate</name>
        <dbReference type="ChEBI" id="CHEBI:58228"/>
    </ligand>
</feature>
<evidence type="ECO:0000256" key="4">
    <source>
        <dbReference type="ARBA" id="ARBA00022679"/>
    </source>
</evidence>
<dbReference type="HAMAP" id="MF_01109">
    <property type="entry name" value="OTCase"/>
    <property type="match status" value="1"/>
</dbReference>
<feature type="binding site" evidence="6">
    <location>
        <begin position="57"/>
        <end position="60"/>
    </location>
    <ligand>
        <name>carbamoyl phosphate</name>
        <dbReference type="ChEBI" id="CHEBI:58228"/>
    </ligand>
</feature>
<evidence type="ECO:0000256" key="3">
    <source>
        <dbReference type="ARBA" id="ARBA00013007"/>
    </source>
</evidence>
<evidence type="ECO:0000256" key="1">
    <source>
        <dbReference type="ARBA" id="ARBA00003822"/>
    </source>
</evidence>
<dbReference type="InterPro" id="IPR006132">
    <property type="entry name" value="Asp/Orn_carbamoyltranf_P-bd"/>
</dbReference>
<dbReference type="InterPro" id="IPR036901">
    <property type="entry name" value="Asp/Orn_carbamoylTrfase_sf"/>
</dbReference>
<dbReference type="PRINTS" id="PR00102">
    <property type="entry name" value="OTCASE"/>
</dbReference>
<feature type="binding site" evidence="6">
    <location>
        <begin position="135"/>
        <end position="138"/>
    </location>
    <ligand>
        <name>carbamoyl phosphate</name>
        <dbReference type="ChEBI" id="CHEBI:58228"/>
    </ligand>
</feature>
<dbReference type="PANTHER" id="PTHR45753:SF2">
    <property type="entry name" value="ORNITHINE CARBAMOYLTRANSFERASE"/>
    <property type="match status" value="1"/>
</dbReference>
<dbReference type="PROSITE" id="PS00097">
    <property type="entry name" value="CARBAMOYLTRANSFERASE"/>
    <property type="match status" value="1"/>
</dbReference>
<name>A0ABV5X522_9MICO</name>
<proteinExistence type="inferred from homology"/>
<comment type="function">
    <text evidence="1">Reversibly catalyzes the transfer of the carbamoyl group from carbamoyl phosphate (CP) to the N(epsilon) atom of ornithine (ORN) to produce L-citrulline.</text>
</comment>
<evidence type="ECO:0000259" key="7">
    <source>
        <dbReference type="Pfam" id="PF00185"/>
    </source>
</evidence>
<keyword evidence="6" id="KW-0963">Cytoplasm</keyword>
<gene>
    <name evidence="9" type="primary">argF</name>
    <name evidence="9" type="ORF">ACFFN1_14395</name>
</gene>
<dbReference type="Pfam" id="PF02729">
    <property type="entry name" value="OTCace_N"/>
    <property type="match status" value="1"/>
</dbReference>
<dbReference type="GO" id="GO:0004585">
    <property type="term" value="F:ornithine carbamoyltransferase activity"/>
    <property type="evidence" value="ECO:0007669"/>
    <property type="project" value="UniProtKB-EC"/>
</dbReference>
<feature type="binding site" evidence="6">
    <location>
        <position position="232"/>
    </location>
    <ligand>
        <name>L-ornithine</name>
        <dbReference type="ChEBI" id="CHEBI:46911"/>
    </ligand>
</feature>
<dbReference type="Pfam" id="PF00185">
    <property type="entry name" value="OTCace"/>
    <property type="match status" value="1"/>
</dbReference>
<evidence type="ECO:0000313" key="10">
    <source>
        <dbReference type="Proteomes" id="UP001589707"/>
    </source>
</evidence>
<evidence type="ECO:0000313" key="9">
    <source>
        <dbReference type="EMBL" id="MFB9777566.1"/>
    </source>
</evidence>
<comment type="caution">
    <text evidence="9">The sequence shown here is derived from an EMBL/GenBank/DDBJ whole genome shotgun (WGS) entry which is preliminary data.</text>
</comment>
<feature type="binding site" evidence="6">
    <location>
        <begin position="274"/>
        <end position="275"/>
    </location>
    <ligand>
        <name>carbamoyl phosphate</name>
        <dbReference type="ChEBI" id="CHEBI:58228"/>
    </ligand>
</feature>
<sequence length="333" mass="36295">MSYSLLGRSFVKEIDFTPADWRHLLALAADLKAQRRAGAEVPRLTGRQLAIVFEKASTRTRCALESACREQGMGVTYLDPSGSHMGYKETVRDTARVLGRMYDAIAFRGAEQTTVEELAAHAGVPVINGLTAQWHPSQSLCDVLTMQEHAPRGSARISFAFIGDARYNMGNSLLLGGALAGMDVRIVSPQDLTTSPEVVAAAERIAAETGATITHTDDPAAGVRGVDFIHTDVWVSMGEAEELWKQRAEKLADYRVTAELMAAAGNPRVKFMHCLPSFHNRDTALGEKLYQELGLEGLEVTEDVFESPASIVFDQAENRLHTLKAVLVALLAR</sequence>